<organism evidence="1">
    <name type="scientific">Hexamita inflata</name>
    <dbReference type="NCBI Taxonomy" id="28002"/>
    <lineage>
        <taxon>Eukaryota</taxon>
        <taxon>Metamonada</taxon>
        <taxon>Diplomonadida</taxon>
        <taxon>Hexamitidae</taxon>
        <taxon>Hexamitinae</taxon>
        <taxon>Hexamita</taxon>
    </lineage>
</organism>
<sequence length="189" mass="21900">MCDEENIIKHFMEAKLTNICKNTKMQIKLLDSFTHILSFIFKFQIQLLSRACNNSLRSNLVQIQVILFSVSEALIESVNLRRRAAIYNSTATWLIPDNQREQLKSKTENTQERKVSHQHTLGAHLRCAIRGGFPVTDRIDEKTNVYSLCLRERRIWCGRHCNGSVIILSLKLQFFVCHGPRVHNVSSQF</sequence>
<protein>
    <submittedName>
        <fullName evidence="2">Hypothetical_protein</fullName>
    </submittedName>
</protein>
<accession>A0AA86R6U9</accession>
<name>A0AA86R6U9_9EUKA</name>
<evidence type="ECO:0000313" key="2">
    <source>
        <dbReference type="EMBL" id="CAL6024789.1"/>
    </source>
</evidence>
<reference evidence="1" key="1">
    <citation type="submission" date="2023-06" db="EMBL/GenBank/DDBJ databases">
        <authorList>
            <person name="Kurt Z."/>
        </authorList>
    </citation>
    <scope>NUCLEOTIDE SEQUENCE</scope>
</reference>
<evidence type="ECO:0000313" key="3">
    <source>
        <dbReference type="Proteomes" id="UP001642409"/>
    </source>
</evidence>
<dbReference type="EMBL" id="CAXDID020000096">
    <property type="protein sequence ID" value="CAL6024789.1"/>
    <property type="molecule type" value="Genomic_DNA"/>
</dbReference>
<dbReference type="EMBL" id="CATOUU010001114">
    <property type="protein sequence ID" value="CAI9972764.1"/>
    <property type="molecule type" value="Genomic_DNA"/>
</dbReference>
<evidence type="ECO:0000313" key="1">
    <source>
        <dbReference type="EMBL" id="CAI9972764.1"/>
    </source>
</evidence>
<dbReference type="Proteomes" id="UP001642409">
    <property type="component" value="Unassembled WGS sequence"/>
</dbReference>
<keyword evidence="3" id="KW-1185">Reference proteome</keyword>
<comment type="caution">
    <text evidence="1">The sequence shown here is derived from an EMBL/GenBank/DDBJ whole genome shotgun (WGS) entry which is preliminary data.</text>
</comment>
<proteinExistence type="predicted"/>
<gene>
    <name evidence="2" type="ORF">HINF_LOCUS29788</name>
    <name evidence="1" type="ORF">HINF_LOCUS60409</name>
</gene>
<dbReference type="AlphaFoldDB" id="A0AA86R6U9"/>
<reference evidence="2 3" key="2">
    <citation type="submission" date="2024-07" db="EMBL/GenBank/DDBJ databases">
        <authorList>
            <person name="Akdeniz Z."/>
        </authorList>
    </citation>
    <scope>NUCLEOTIDE SEQUENCE [LARGE SCALE GENOMIC DNA]</scope>
</reference>